<reference evidence="2 3" key="1">
    <citation type="submission" date="2015-01" db="EMBL/GenBank/DDBJ databases">
        <title>Lifestyle Evolution in Cyanobacterial Symbionts of Sponges.</title>
        <authorList>
            <person name="Burgsdorf I."/>
            <person name="Slaby B.M."/>
            <person name="Handley K.M."/>
            <person name="Haber M."/>
            <person name="Blom J."/>
            <person name="Marshall C.W."/>
            <person name="Gilbert J.A."/>
            <person name="Hentschel U."/>
            <person name="Steindler L."/>
        </authorList>
    </citation>
    <scope>NUCLEOTIDE SEQUENCE [LARGE SCALE GENOMIC DNA]</scope>
    <source>
        <strain evidence="2">142</strain>
    </source>
</reference>
<evidence type="ECO:0000313" key="3">
    <source>
        <dbReference type="Proteomes" id="UP000035054"/>
    </source>
</evidence>
<dbReference type="GO" id="GO:0008168">
    <property type="term" value="F:methyltransferase activity"/>
    <property type="evidence" value="ECO:0007669"/>
    <property type="project" value="UniProtKB-KW"/>
</dbReference>
<feature type="non-terminal residue" evidence="2">
    <location>
        <position position="34"/>
    </location>
</feature>
<dbReference type="EMBL" id="JXUO01000289">
    <property type="protein sequence ID" value="KKZ11171.1"/>
    <property type="molecule type" value="Genomic_DNA"/>
</dbReference>
<dbReference type="SUPFAM" id="SSF53790">
    <property type="entry name" value="Tetrapyrrole methylase"/>
    <property type="match status" value="1"/>
</dbReference>
<keyword evidence="2" id="KW-0489">Methyltransferase</keyword>
<comment type="caution">
    <text evidence="2">The sequence shown here is derived from an EMBL/GenBank/DDBJ whole genome shotgun (WGS) entry which is preliminary data.</text>
</comment>
<evidence type="ECO:0000313" key="2">
    <source>
        <dbReference type="EMBL" id="KKZ11171.1"/>
    </source>
</evidence>
<name>A0A6N3X1S9_9SYNE</name>
<accession>A0A6N3X1S9</accession>
<protein>
    <submittedName>
        <fullName evidence="2">Precorrin-2 C20-methyltransferase</fullName>
    </submittedName>
</protein>
<evidence type="ECO:0000259" key="1">
    <source>
        <dbReference type="Pfam" id="PF00590"/>
    </source>
</evidence>
<dbReference type="Gene3D" id="3.40.1010.10">
    <property type="entry name" value="Cobalt-precorrin-4 Transmethylase, Domain 1"/>
    <property type="match status" value="1"/>
</dbReference>
<dbReference type="GO" id="GO:0032259">
    <property type="term" value="P:methylation"/>
    <property type="evidence" value="ECO:0007669"/>
    <property type="project" value="UniProtKB-KW"/>
</dbReference>
<organism evidence="2 3">
    <name type="scientific">Candidatus Synechococcus spongiarum 142</name>
    <dbReference type="NCBI Taxonomy" id="1608213"/>
    <lineage>
        <taxon>Bacteria</taxon>
        <taxon>Bacillati</taxon>
        <taxon>Cyanobacteriota</taxon>
        <taxon>Cyanophyceae</taxon>
        <taxon>Synechococcales</taxon>
        <taxon>Synechococcaceae</taxon>
        <taxon>Synechococcus</taxon>
    </lineage>
</organism>
<keyword evidence="2" id="KW-0808">Transferase</keyword>
<dbReference type="AlphaFoldDB" id="A0A6N3X1S9"/>
<dbReference type="Proteomes" id="UP000035054">
    <property type="component" value="Unassembled WGS sequence"/>
</dbReference>
<gene>
    <name evidence="2" type="ORF">TH68_09210</name>
</gene>
<sequence>MLGVGPGDPDLITVAGLKALRRARTVAYPVAQPG</sequence>
<proteinExistence type="predicted"/>
<dbReference type="Pfam" id="PF00590">
    <property type="entry name" value="TP_methylase"/>
    <property type="match status" value="1"/>
</dbReference>
<dbReference type="InterPro" id="IPR000878">
    <property type="entry name" value="4pyrrol_Mease"/>
</dbReference>
<dbReference type="InterPro" id="IPR035996">
    <property type="entry name" value="4pyrrol_Methylase_sf"/>
</dbReference>
<dbReference type="InterPro" id="IPR014777">
    <property type="entry name" value="4pyrrole_Mease_sub1"/>
</dbReference>
<feature type="domain" description="Tetrapyrrole methylase" evidence="1">
    <location>
        <begin position="2"/>
        <end position="29"/>
    </location>
</feature>